<protein>
    <submittedName>
        <fullName evidence="1">Uncharacterized protein</fullName>
    </submittedName>
</protein>
<organism evidence="1 2">
    <name type="scientific">Rhizophagus irregularis</name>
    <dbReference type="NCBI Taxonomy" id="588596"/>
    <lineage>
        <taxon>Eukaryota</taxon>
        <taxon>Fungi</taxon>
        <taxon>Fungi incertae sedis</taxon>
        <taxon>Mucoromycota</taxon>
        <taxon>Glomeromycotina</taxon>
        <taxon>Glomeromycetes</taxon>
        <taxon>Glomerales</taxon>
        <taxon>Glomeraceae</taxon>
        <taxon>Rhizophagus</taxon>
    </lineage>
</organism>
<dbReference type="EMBL" id="LLXJ01000805">
    <property type="protein sequence ID" value="PKC06077.1"/>
    <property type="molecule type" value="Genomic_DNA"/>
</dbReference>
<reference evidence="1 2" key="1">
    <citation type="submission" date="2016-04" db="EMBL/GenBank/DDBJ databases">
        <title>Genome analyses suggest a sexual origin of heterokaryosis in a supposedly ancient asexual fungus.</title>
        <authorList>
            <person name="Ropars J."/>
            <person name="Sedzielewska K."/>
            <person name="Noel J."/>
            <person name="Charron P."/>
            <person name="Farinelli L."/>
            <person name="Marton T."/>
            <person name="Kruger M."/>
            <person name="Pelin A."/>
            <person name="Brachmann A."/>
            <person name="Corradi N."/>
        </authorList>
    </citation>
    <scope>NUCLEOTIDE SEQUENCE [LARGE SCALE GENOMIC DNA]</scope>
    <source>
        <strain evidence="1 2">A5</strain>
    </source>
</reference>
<evidence type="ECO:0000313" key="2">
    <source>
        <dbReference type="Proteomes" id="UP000232722"/>
    </source>
</evidence>
<reference evidence="1 2" key="2">
    <citation type="submission" date="2017-09" db="EMBL/GenBank/DDBJ databases">
        <title>Extensive intraspecific genome diversity in a model arbuscular mycorrhizal fungus.</title>
        <authorList>
            <person name="Chen E.C."/>
            <person name="Morin E."/>
            <person name="Beaudet D."/>
            <person name="Noel J."/>
            <person name="Ndikumana S."/>
            <person name="Charron P."/>
            <person name="St-Onge C."/>
            <person name="Giorgi J."/>
            <person name="Grigoriev I.V."/>
            <person name="Roux C."/>
            <person name="Martin F.M."/>
            <person name="Corradi N."/>
        </authorList>
    </citation>
    <scope>NUCLEOTIDE SEQUENCE [LARGE SCALE GENOMIC DNA]</scope>
    <source>
        <strain evidence="1 2">A5</strain>
    </source>
</reference>
<dbReference type="Proteomes" id="UP000232722">
    <property type="component" value="Unassembled WGS sequence"/>
</dbReference>
<comment type="caution">
    <text evidence="1">The sequence shown here is derived from an EMBL/GenBank/DDBJ whole genome shotgun (WGS) entry which is preliminary data.</text>
</comment>
<sequence length="147" mass="16401">MDEIPVWFDMVGNFTVSQKGEKTVQIRSTDNKKIRLTVVLICVTASQPIYMKNGTCELWMAASGAGQTAKGNLRHAKLSDVCGWVKHSWDRISNEIIIDSFKTCGISYALDDDDDIDNEIIDINDDNLEDGINDEDVSGDNLEDDKL</sequence>
<proteinExistence type="predicted"/>
<gene>
    <name evidence="1" type="ORF">RhiirA5_501655</name>
</gene>
<name>A0A2N0PH00_9GLOM</name>
<dbReference type="VEuPathDB" id="FungiDB:RhiirA1_400590"/>
<dbReference type="AlphaFoldDB" id="A0A2N0PH00"/>
<dbReference type="VEuPathDB" id="FungiDB:RhiirFUN_024013"/>
<accession>A0A2N0PH00</accession>
<evidence type="ECO:0000313" key="1">
    <source>
        <dbReference type="EMBL" id="PKC06077.1"/>
    </source>
</evidence>